<evidence type="ECO:0000256" key="1">
    <source>
        <dbReference type="SAM" id="MobiDB-lite"/>
    </source>
</evidence>
<dbReference type="AlphaFoldDB" id="A0A6G1HIA2"/>
<name>A0A6G1HIA2_9PEZI</name>
<reference evidence="2" key="1">
    <citation type="journal article" date="2020" name="Stud. Mycol.">
        <title>101 Dothideomycetes genomes: a test case for predicting lifestyles and emergence of pathogens.</title>
        <authorList>
            <person name="Haridas S."/>
            <person name="Albert R."/>
            <person name="Binder M."/>
            <person name="Bloem J."/>
            <person name="Labutti K."/>
            <person name="Salamov A."/>
            <person name="Andreopoulos B."/>
            <person name="Baker S."/>
            <person name="Barry K."/>
            <person name="Bills G."/>
            <person name="Bluhm B."/>
            <person name="Cannon C."/>
            <person name="Castanera R."/>
            <person name="Culley D."/>
            <person name="Daum C."/>
            <person name="Ezra D."/>
            <person name="Gonzalez J."/>
            <person name="Henrissat B."/>
            <person name="Kuo A."/>
            <person name="Liang C."/>
            <person name="Lipzen A."/>
            <person name="Lutzoni F."/>
            <person name="Magnuson J."/>
            <person name="Mondo S."/>
            <person name="Nolan M."/>
            <person name="Ohm R."/>
            <person name="Pangilinan J."/>
            <person name="Park H.-J."/>
            <person name="Ramirez L."/>
            <person name="Alfaro M."/>
            <person name="Sun H."/>
            <person name="Tritt A."/>
            <person name="Yoshinaga Y."/>
            <person name="Zwiers L.-H."/>
            <person name="Turgeon B."/>
            <person name="Goodwin S."/>
            <person name="Spatafora J."/>
            <person name="Crous P."/>
            <person name="Grigoriev I."/>
        </authorList>
    </citation>
    <scope>NUCLEOTIDE SEQUENCE</scope>
    <source>
        <strain evidence="2">CBS 262.69</strain>
    </source>
</reference>
<sequence length="449" mass="48225">MAQRLPQGVTFIPCDPMDDSTVDSSSQQSDARPESATAPPKSRIMDLDTVRKAVQAKRPRLETAAAAAMMQPGRLTLGDPITPEQLAMTNEDGFYSGPTYALCKRVILLDGKDSTHPDNKWNAAAFTVAITTPRTILDWGLSVATEAAHGPVVATEDAPTALNPLKRVSLSPPFYFVKASSEAQADLLPQSWENLPNAGSRPFPMGTSKAIDAMTSQLPVYPASASCVWPTGMGARSGASALSMVLPVADSACASDFSSSSLPSLSFGTATTQQYFPVFPERVADDWTKDSLSEDNLVRYEIAPLSPYRRGQRAALADLLGPQFFSPSDNMVPGAPPDTISAHIKFPAPSDEDKFSERLNQICLWVRLLTKRRVSPYIIPENIRDTGGWKPTCDCGNGRLVLGCDCWRSVGVSAKCLKGTLGSLLWEYGSAHCPTHHHGSLDAHGSTGI</sequence>
<proteinExistence type="predicted"/>
<protein>
    <submittedName>
        <fullName evidence="2">Uncharacterized protein</fullName>
    </submittedName>
</protein>
<gene>
    <name evidence="2" type="ORF">EJ06DRAFT_552181</name>
</gene>
<feature type="region of interest" description="Disordered" evidence="1">
    <location>
        <begin position="1"/>
        <end position="43"/>
    </location>
</feature>
<organism evidence="2 3">
    <name type="scientific">Trichodelitschia bisporula</name>
    <dbReference type="NCBI Taxonomy" id="703511"/>
    <lineage>
        <taxon>Eukaryota</taxon>
        <taxon>Fungi</taxon>
        <taxon>Dikarya</taxon>
        <taxon>Ascomycota</taxon>
        <taxon>Pezizomycotina</taxon>
        <taxon>Dothideomycetes</taxon>
        <taxon>Dothideomycetes incertae sedis</taxon>
        <taxon>Phaeotrichales</taxon>
        <taxon>Phaeotrichaceae</taxon>
        <taxon>Trichodelitschia</taxon>
    </lineage>
</organism>
<accession>A0A6G1HIA2</accession>
<evidence type="ECO:0000313" key="2">
    <source>
        <dbReference type="EMBL" id="KAF2395624.1"/>
    </source>
</evidence>
<keyword evidence="3" id="KW-1185">Reference proteome</keyword>
<dbReference type="Proteomes" id="UP000799640">
    <property type="component" value="Unassembled WGS sequence"/>
</dbReference>
<dbReference type="EMBL" id="ML996712">
    <property type="protein sequence ID" value="KAF2395624.1"/>
    <property type="molecule type" value="Genomic_DNA"/>
</dbReference>
<evidence type="ECO:0000313" key="3">
    <source>
        <dbReference type="Proteomes" id="UP000799640"/>
    </source>
</evidence>